<dbReference type="InterPro" id="IPR002818">
    <property type="entry name" value="DJ-1/PfpI"/>
</dbReference>
<keyword evidence="6" id="KW-1185">Reference proteome</keyword>
<dbReference type="InterPro" id="IPR009057">
    <property type="entry name" value="Homeodomain-like_sf"/>
</dbReference>
<evidence type="ECO:0000313" key="5">
    <source>
        <dbReference type="EMBL" id="MDX8150771.1"/>
    </source>
</evidence>
<organism evidence="5 6">
    <name type="scientific">Patulibacter brassicae</name>
    <dbReference type="NCBI Taxonomy" id="1705717"/>
    <lineage>
        <taxon>Bacteria</taxon>
        <taxon>Bacillati</taxon>
        <taxon>Actinomycetota</taxon>
        <taxon>Thermoleophilia</taxon>
        <taxon>Solirubrobacterales</taxon>
        <taxon>Patulibacteraceae</taxon>
        <taxon>Patulibacter</taxon>
    </lineage>
</organism>
<dbReference type="PROSITE" id="PS00041">
    <property type="entry name" value="HTH_ARAC_FAMILY_1"/>
    <property type="match status" value="1"/>
</dbReference>
<feature type="domain" description="HTH araC/xylS-type" evidence="4">
    <location>
        <begin position="227"/>
        <end position="325"/>
    </location>
</feature>
<dbReference type="Gene3D" id="3.40.50.880">
    <property type="match status" value="1"/>
</dbReference>
<dbReference type="Pfam" id="PF12833">
    <property type="entry name" value="HTH_18"/>
    <property type="match status" value="1"/>
</dbReference>
<dbReference type="CDD" id="cd03137">
    <property type="entry name" value="GATase1_AraC_1"/>
    <property type="match status" value="1"/>
</dbReference>
<dbReference type="EMBL" id="JAXAVX010000001">
    <property type="protein sequence ID" value="MDX8150771.1"/>
    <property type="molecule type" value="Genomic_DNA"/>
</dbReference>
<dbReference type="SUPFAM" id="SSF46689">
    <property type="entry name" value="Homeodomain-like"/>
    <property type="match status" value="2"/>
</dbReference>
<dbReference type="PANTHER" id="PTHR43130">
    <property type="entry name" value="ARAC-FAMILY TRANSCRIPTIONAL REGULATOR"/>
    <property type="match status" value="1"/>
</dbReference>
<proteinExistence type="predicted"/>
<dbReference type="InterPro" id="IPR018062">
    <property type="entry name" value="HTH_AraC-typ_CS"/>
</dbReference>
<evidence type="ECO:0000256" key="3">
    <source>
        <dbReference type="ARBA" id="ARBA00023163"/>
    </source>
</evidence>
<dbReference type="SMART" id="SM00342">
    <property type="entry name" value="HTH_ARAC"/>
    <property type="match status" value="1"/>
</dbReference>
<dbReference type="InterPro" id="IPR018060">
    <property type="entry name" value="HTH_AraC"/>
</dbReference>
<evidence type="ECO:0000256" key="2">
    <source>
        <dbReference type="ARBA" id="ARBA00023125"/>
    </source>
</evidence>
<dbReference type="RefSeq" id="WP_319952914.1">
    <property type="nucleotide sequence ID" value="NZ_JAXAVX010000001.1"/>
</dbReference>
<accession>A0ABU4VG18</accession>
<dbReference type="PANTHER" id="PTHR43130:SF3">
    <property type="entry name" value="HTH-TYPE TRANSCRIPTIONAL REGULATOR RV1931C"/>
    <property type="match status" value="1"/>
</dbReference>
<keyword evidence="3" id="KW-0804">Transcription</keyword>
<keyword evidence="2" id="KW-0238">DNA-binding</keyword>
<dbReference type="Proteomes" id="UP001277761">
    <property type="component" value="Unassembled WGS sequence"/>
</dbReference>
<dbReference type="Pfam" id="PF01965">
    <property type="entry name" value="DJ-1_PfpI"/>
    <property type="match status" value="1"/>
</dbReference>
<gene>
    <name evidence="5" type="ORF">SK069_04120</name>
</gene>
<keyword evidence="1" id="KW-0805">Transcription regulation</keyword>
<comment type="caution">
    <text evidence="5">The sequence shown here is derived from an EMBL/GenBank/DDBJ whole genome shotgun (WGS) entry which is preliminary data.</text>
</comment>
<sequence>MSTTRSAVPDGATPPVAVAVLALPGVVPFDLSIPCDAFGWTARADGSPAYRVEVCAVDPATPVDAGAFALCAPHGLDALRRAATVVVPGVRDPLAPVPVPALDALRDAAAGGARVASVCSGAFVLAQAGLLDGRRATTHWKGVAELARRFPRVTVDPDVLYVDEGAILTSAGAAAGMDLCLHLVRRDHGPAVAAATARAAVMAPERAGGQSQFVDHEPPPDPGASLAPLLAWIERHLADDLAVEDLAARAHVSPRTLTRRFREQTGTTPLQWLLRARVRRAQQLLEATDEPIAGVARRTGFGSGASFRQRFARVVGVSPQRYREAFRARGDDARGVAA</sequence>
<dbReference type="SUPFAM" id="SSF52317">
    <property type="entry name" value="Class I glutamine amidotransferase-like"/>
    <property type="match status" value="1"/>
</dbReference>
<reference evidence="5 6" key="1">
    <citation type="submission" date="2023-11" db="EMBL/GenBank/DDBJ databases">
        <authorList>
            <person name="Xu M."/>
            <person name="Jiang T."/>
        </authorList>
    </citation>
    <scope>NUCLEOTIDE SEQUENCE [LARGE SCALE GENOMIC DNA]</scope>
    <source>
        <strain evidence="5 6">SD</strain>
    </source>
</reference>
<dbReference type="InterPro" id="IPR029062">
    <property type="entry name" value="Class_I_gatase-like"/>
</dbReference>
<name>A0ABU4VG18_9ACTN</name>
<protein>
    <submittedName>
        <fullName evidence="5">Helix-turn-helix domain-containing protein</fullName>
    </submittedName>
</protein>
<evidence type="ECO:0000313" key="6">
    <source>
        <dbReference type="Proteomes" id="UP001277761"/>
    </source>
</evidence>
<dbReference type="PROSITE" id="PS01124">
    <property type="entry name" value="HTH_ARAC_FAMILY_2"/>
    <property type="match status" value="1"/>
</dbReference>
<evidence type="ECO:0000256" key="1">
    <source>
        <dbReference type="ARBA" id="ARBA00023015"/>
    </source>
</evidence>
<evidence type="ECO:0000259" key="4">
    <source>
        <dbReference type="PROSITE" id="PS01124"/>
    </source>
</evidence>
<dbReference type="Gene3D" id="1.10.10.60">
    <property type="entry name" value="Homeodomain-like"/>
    <property type="match status" value="1"/>
</dbReference>
<dbReference type="InterPro" id="IPR052158">
    <property type="entry name" value="INH-QAR"/>
</dbReference>